<evidence type="ECO:0000256" key="1">
    <source>
        <dbReference type="SAM" id="SignalP"/>
    </source>
</evidence>
<dbReference type="EMBL" id="JALLPJ020001080">
    <property type="protein sequence ID" value="KAL3776820.1"/>
    <property type="molecule type" value="Genomic_DNA"/>
</dbReference>
<proteinExistence type="predicted"/>
<gene>
    <name evidence="2" type="ORF">ACHAWO_002986</name>
</gene>
<accession>A0ABD3NSZ8</accession>
<dbReference type="Proteomes" id="UP001530400">
    <property type="component" value="Unassembled WGS sequence"/>
</dbReference>
<comment type="caution">
    <text evidence="2">The sequence shown here is derived from an EMBL/GenBank/DDBJ whole genome shotgun (WGS) entry which is preliminary data.</text>
</comment>
<reference evidence="2 3" key="1">
    <citation type="submission" date="2024-10" db="EMBL/GenBank/DDBJ databases">
        <title>Updated reference genomes for cyclostephanoid diatoms.</title>
        <authorList>
            <person name="Roberts W.R."/>
            <person name="Alverson A.J."/>
        </authorList>
    </citation>
    <scope>NUCLEOTIDE SEQUENCE [LARGE SCALE GENOMIC DNA]</scope>
    <source>
        <strain evidence="2 3">AJA010-31</strain>
    </source>
</reference>
<keyword evidence="3" id="KW-1185">Reference proteome</keyword>
<evidence type="ECO:0000313" key="3">
    <source>
        <dbReference type="Proteomes" id="UP001530400"/>
    </source>
</evidence>
<evidence type="ECO:0000313" key="2">
    <source>
        <dbReference type="EMBL" id="KAL3776820.1"/>
    </source>
</evidence>
<dbReference type="AlphaFoldDB" id="A0ABD3NSZ8"/>
<feature type="chain" id="PRO_5044770485" evidence="1">
    <location>
        <begin position="19"/>
        <end position="403"/>
    </location>
</feature>
<organism evidence="2 3">
    <name type="scientific">Cyclotella atomus</name>
    <dbReference type="NCBI Taxonomy" id="382360"/>
    <lineage>
        <taxon>Eukaryota</taxon>
        <taxon>Sar</taxon>
        <taxon>Stramenopiles</taxon>
        <taxon>Ochrophyta</taxon>
        <taxon>Bacillariophyta</taxon>
        <taxon>Coscinodiscophyceae</taxon>
        <taxon>Thalassiosirophycidae</taxon>
        <taxon>Stephanodiscales</taxon>
        <taxon>Stephanodiscaceae</taxon>
        <taxon>Cyclotella</taxon>
    </lineage>
</organism>
<name>A0ABD3NSZ8_9STRA</name>
<protein>
    <submittedName>
        <fullName evidence="2">Uncharacterized protein</fullName>
    </submittedName>
</protein>
<keyword evidence="1" id="KW-0732">Signal</keyword>
<feature type="signal peptide" evidence="1">
    <location>
        <begin position="1"/>
        <end position="18"/>
    </location>
</feature>
<sequence length="403" mass="44840">MRWTAALASVTLAALAEAELPSNEQLASYGLILSEFELIKASESPYDFDHTDQDQIWLDAAIFAYDISAARASDGTSSLSYMPYVVCNESPDVTGQERILQIEGLFRNTSGIESTDFYHDNAVVNGEVATCLLMRAYNDTMTLVYGENPGVEEWLKVQPLHQSMKMNNSTVETIRKRFDNIESEDYVLPDDPSTWFKLVNVLGSQSLICPGVSNFGGENVTDQEIQDAVQNFITGDDGSHVKDASFFYQRLNGDSDSDIITDRMEMWAEIISDVDNMLLESGTNYCRENIIDDHMIFKIDKDNLNVYAKFSTDEMIKLAENQGLAQGEVEKCALYLAMGLSLNPMICSVEPTTQVKVLCPDGTSDLTKCPEPKPEIPVSSCFGIEGGLRFVMLSMVVIFTYFV</sequence>